<sequence length="75" mass="8891">MGKKKLDHPLGWIVVYGSSLMWQSYYGTLTVDAIYNAEKARVTFPCYIVYITIDSYCENCRKEREDRWVREKMNG</sequence>
<dbReference type="EMBL" id="JAYKXN010000004">
    <property type="protein sequence ID" value="KAK7293864.1"/>
    <property type="molecule type" value="Genomic_DNA"/>
</dbReference>
<reference evidence="1 2" key="1">
    <citation type="submission" date="2024-01" db="EMBL/GenBank/DDBJ databases">
        <title>The genomes of 5 underutilized Papilionoideae crops provide insights into root nodulation and disease resistance.</title>
        <authorList>
            <person name="Yuan L."/>
        </authorList>
    </citation>
    <scope>NUCLEOTIDE SEQUENCE [LARGE SCALE GENOMIC DNA]</scope>
    <source>
        <strain evidence="1">LY-2023</strain>
        <tissue evidence="1">Leaf</tissue>
    </source>
</reference>
<proteinExistence type="predicted"/>
<accession>A0AAN9J8W1</accession>
<dbReference type="AlphaFoldDB" id="A0AAN9J8W1"/>
<comment type="caution">
    <text evidence="1">The sequence shown here is derived from an EMBL/GenBank/DDBJ whole genome shotgun (WGS) entry which is preliminary data.</text>
</comment>
<dbReference type="Proteomes" id="UP001359559">
    <property type="component" value="Unassembled WGS sequence"/>
</dbReference>
<protein>
    <submittedName>
        <fullName evidence="1">Uncharacterized protein</fullName>
    </submittedName>
</protein>
<name>A0AAN9J8W1_CLITE</name>
<evidence type="ECO:0000313" key="1">
    <source>
        <dbReference type="EMBL" id="KAK7293864.1"/>
    </source>
</evidence>
<keyword evidence="2" id="KW-1185">Reference proteome</keyword>
<gene>
    <name evidence="1" type="ORF">RJT34_16741</name>
</gene>
<organism evidence="1 2">
    <name type="scientific">Clitoria ternatea</name>
    <name type="common">Butterfly pea</name>
    <dbReference type="NCBI Taxonomy" id="43366"/>
    <lineage>
        <taxon>Eukaryota</taxon>
        <taxon>Viridiplantae</taxon>
        <taxon>Streptophyta</taxon>
        <taxon>Embryophyta</taxon>
        <taxon>Tracheophyta</taxon>
        <taxon>Spermatophyta</taxon>
        <taxon>Magnoliopsida</taxon>
        <taxon>eudicotyledons</taxon>
        <taxon>Gunneridae</taxon>
        <taxon>Pentapetalae</taxon>
        <taxon>rosids</taxon>
        <taxon>fabids</taxon>
        <taxon>Fabales</taxon>
        <taxon>Fabaceae</taxon>
        <taxon>Papilionoideae</taxon>
        <taxon>50 kb inversion clade</taxon>
        <taxon>NPAAA clade</taxon>
        <taxon>indigoferoid/millettioid clade</taxon>
        <taxon>Phaseoleae</taxon>
        <taxon>Clitoria</taxon>
    </lineage>
</organism>
<evidence type="ECO:0000313" key="2">
    <source>
        <dbReference type="Proteomes" id="UP001359559"/>
    </source>
</evidence>